<geneLocation type="plasmid" evidence="1">
    <name>pHma11p1</name>
</geneLocation>
<keyword evidence="1" id="KW-0614">Plasmid</keyword>
<dbReference type="PATRIC" id="fig|303541.3.peg.63"/>
<keyword evidence="2" id="KW-1185">Reference proteome</keyword>
<dbReference type="EMBL" id="JXLG01000016">
    <property type="protein sequence ID" value="KJY59658.1"/>
    <property type="molecule type" value="Genomic_DNA"/>
</dbReference>
<dbReference type="AlphaFoldDB" id="A0A0F4LMW9"/>
<evidence type="ECO:0000313" key="1">
    <source>
        <dbReference type="EMBL" id="KJY59658.1"/>
    </source>
</evidence>
<sequence>MINRKIDFTYYNNLKTGEWCQDAPGKYFFEFYGLQPTHYKIDPDILAKSPNREKFWRCKHYVFTKFTNKGELSKTELADFSDDEIQVIKPFAEQKLADLLALEAQTEADTKRALELAKVINAVNWDDLSDNDLAVIKTKNSHSDWYKTDSGEMHTPSEYLTLVPLSVVKEAKELQAIRRKHQNDSTFDFLKTSYYTREVRIADHGIADIDTCDDDDWTKVYANYA</sequence>
<dbReference type="Proteomes" id="UP000033682">
    <property type="component" value="Plasmid pHma11p1"/>
</dbReference>
<name>A0A0F4LMW9_9LACO</name>
<accession>A0A0F4LMW9</accession>
<dbReference type="HOGENOM" id="CLU_1218508_0_0_9"/>
<organism evidence="1 2">
    <name type="scientific">Lactobacillus apis</name>
    <dbReference type="NCBI Taxonomy" id="303541"/>
    <lineage>
        <taxon>Bacteria</taxon>
        <taxon>Bacillati</taxon>
        <taxon>Bacillota</taxon>
        <taxon>Bacilli</taxon>
        <taxon>Lactobacillales</taxon>
        <taxon>Lactobacillaceae</taxon>
        <taxon>Lactobacillus</taxon>
    </lineage>
</organism>
<protein>
    <submittedName>
        <fullName evidence="1">Uncharacterized protein</fullName>
    </submittedName>
</protein>
<comment type="caution">
    <text evidence="1">The sequence shown here is derived from an EMBL/GenBank/DDBJ whole genome shotgun (WGS) entry which is preliminary data.</text>
</comment>
<evidence type="ECO:0000313" key="2">
    <source>
        <dbReference type="Proteomes" id="UP000033682"/>
    </source>
</evidence>
<reference evidence="1 2" key="1">
    <citation type="submission" date="2015-01" db="EMBL/GenBank/DDBJ databases">
        <title>Comparative genomics of the lactic acid bacteria isolated from the honey bee gut.</title>
        <authorList>
            <person name="Ellegaard K.M."/>
            <person name="Tamarit D."/>
            <person name="Javelind E."/>
            <person name="Olofsson T."/>
            <person name="Andersson S.G."/>
            <person name="Vasquez A."/>
        </authorList>
    </citation>
    <scope>NUCLEOTIDE SEQUENCE [LARGE SCALE GENOMIC DNA]</scope>
    <source>
        <strain evidence="1 2">Hma11</strain>
        <plasmid evidence="1">pHma11p1</plasmid>
    </source>
</reference>
<proteinExistence type="predicted"/>
<dbReference type="RefSeq" id="WP_046308314.1">
    <property type="nucleotide sequence ID" value="NZ_KQ034005.1"/>
</dbReference>
<gene>
    <name evidence="1" type="ORF">JF72_14900</name>
</gene>